<dbReference type="Proteomes" id="UP000230161">
    <property type="component" value="Unassembled WGS sequence"/>
</dbReference>
<dbReference type="SUPFAM" id="SSF46785">
    <property type="entry name" value="Winged helix' DNA-binding domain"/>
    <property type="match status" value="1"/>
</dbReference>
<dbReference type="InterPro" id="IPR036390">
    <property type="entry name" value="WH_DNA-bd_sf"/>
</dbReference>
<evidence type="ECO:0000256" key="2">
    <source>
        <dbReference type="ARBA" id="ARBA00023125"/>
    </source>
</evidence>
<dbReference type="AlphaFoldDB" id="A0A2M9C0L5"/>
<dbReference type="GO" id="GO:0003677">
    <property type="term" value="F:DNA binding"/>
    <property type="evidence" value="ECO:0007669"/>
    <property type="project" value="UniProtKB-KW"/>
</dbReference>
<dbReference type="PANTHER" id="PTHR38445">
    <property type="entry name" value="HTH-TYPE TRANSCRIPTIONAL REPRESSOR YTRA"/>
    <property type="match status" value="1"/>
</dbReference>
<keyword evidence="6" id="KW-1185">Reference proteome</keyword>
<evidence type="ECO:0000313" key="5">
    <source>
        <dbReference type="EMBL" id="PJJ63886.1"/>
    </source>
</evidence>
<evidence type="ECO:0000313" key="6">
    <source>
        <dbReference type="Proteomes" id="UP000230161"/>
    </source>
</evidence>
<dbReference type="PANTHER" id="PTHR38445:SF7">
    <property type="entry name" value="GNTR-FAMILY TRANSCRIPTIONAL REGULATOR"/>
    <property type="match status" value="1"/>
</dbReference>
<reference evidence="5 6" key="1">
    <citation type="submission" date="2017-11" db="EMBL/GenBank/DDBJ databases">
        <title>Genomic Encyclopedia of Archaeal and Bacterial Type Strains, Phase II (KMG-II): From Individual Species to Whole Genera.</title>
        <authorList>
            <person name="Goeker M."/>
        </authorList>
    </citation>
    <scope>NUCLEOTIDE SEQUENCE [LARGE SCALE GENOMIC DNA]</scope>
    <source>
        <strain evidence="5 6">DSM 25625</strain>
    </source>
</reference>
<dbReference type="SMART" id="SM00345">
    <property type="entry name" value="HTH_GNTR"/>
    <property type="match status" value="1"/>
</dbReference>
<sequence>MLLTIQPASREPLFEQLVRGIRSQIAEGTLVTGERLPPARVLASSLDINVHTVLRAYQLLRDEGLIELRRGRGASVAAPAERGELPRLIEQLTDESRRLGVAPATVMAMMRQELER</sequence>
<proteinExistence type="predicted"/>
<keyword evidence="1" id="KW-0805">Transcription regulation</keyword>
<dbReference type="InterPro" id="IPR036388">
    <property type="entry name" value="WH-like_DNA-bd_sf"/>
</dbReference>
<dbReference type="OrthoDB" id="3192286at2"/>
<dbReference type="Gene3D" id="1.10.10.10">
    <property type="entry name" value="Winged helix-like DNA-binding domain superfamily/Winged helix DNA-binding domain"/>
    <property type="match status" value="1"/>
</dbReference>
<dbReference type="RefSeq" id="WP_100344332.1">
    <property type="nucleotide sequence ID" value="NZ_PGFB01000002.1"/>
</dbReference>
<dbReference type="PROSITE" id="PS50949">
    <property type="entry name" value="HTH_GNTR"/>
    <property type="match status" value="1"/>
</dbReference>
<dbReference type="CDD" id="cd07377">
    <property type="entry name" value="WHTH_GntR"/>
    <property type="match status" value="1"/>
</dbReference>
<name>A0A2M9C0L5_9MICO</name>
<keyword evidence="2" id="KW-0238">DNA-binding</keyword>
<accession>A0A2M9C0L5</accession>
<evidence type="ECO:0000256" key="3">
    <source>
        <dbReference type="ARBA" id="ARBA00023163"/>
    </source>
</evidence>
<comment type="caution">
    <text evidence="5">The sequence shown here is derived from an EMBL/GenBank/DDBJ whole genome shotgun (WGS) entry which is preliminary data.</text>
</comment>
<evidence type="ECO:0000256" key="1">
    <source>
        <dbReference type="ARBA" id="ARBA00023015"/>
    </source>
</evidence>
<gene>
    <name evidence="5" type="ORF">CLV54_1567</name>
</gene>
<protein>
    <submittedName>
        <fullName evidence="5">GntR family transcriptional regulator</fullName>
    </submittedName>
</protein>
<keyword evidence="3" id="KW-0804">Transcription</keyword>
<evidence type="ECO:0000259" key="4">
    <source>
        <dbReference type="PROSITE" id="PS50949"/>
    </source>
</evidence>
<dbReference type="GO" id="GO:0003700">
    <property type="term" value="F:DNA-binding transcription factor activity"/>
    <property type="evidence" value="ECO:0007669"/>
    <property type="project" value="InterPro"/>
</dbReference>
<dbReference type="EMBL" id="PGFB01000002">
    <property type="protein sequence ID" value="PJJ63886.1"/>
    <property type="molecule type" value="Genomic_DNA"/>
</dbReference>
<dbReference type="Pfam" id="PF00392">
    <property type="entry name" value="GntR"/>
    <property type="match status" value="1"/>
</dbReference>
<dbReference type="InterPro" id="IPR000524">
    <property type="entry name" value="Tscrpt_reg_HTH_GntR"/>
</dbReference>
<organism evidence="5 6">
    <name type="scientific">Compostimonas suwonensis</name>
    <dbReference type="NCBI Taxonomy" id="1048394"/>
    <lineage>
        <taxon>Bacteria</taxon>
        <taxon>Bacillati</taxon>
        <taxon>Actinomycetota</taxon>
        <taxon>Actinomycetes</taxon>
        <taxon>Micrococcales</taxon>
        <taxon>Microbacteriaceae</taxon>
        <taxon>Compostimonas</taxon>
    </lineage>
</organism>
<feature type="domain" description="HTH gntR-type" evidence="4">
    <location>
        <begin position="11"/>
        <end position="79"/>
    </location>
</feature>